<evidence type="ECO:0000256" key="2">
    <source>
        <dbReference type="ARBA" id="ARBA00022857"/>
    </source>
</evidence>
<dbReference type="InterPro" id="IPR051164">
    <property type="entry name" value="NmrA-like_oxidored"/>
</dbReference>
<dbReference type="RefSeq" id="WP_349300458.1">
    <property type="nucleotide sequence ID" value="NZ_JBEDNQ010000010.1"/>
</dbReference>
<protein>
    <submittedName>
        <fullName evidence="4">NmrA/HSCARG family protein</fullName>
    </submittedName>
</protein>
<organism evidence="4 5">
    <name type="scientific">Pseudonocardia nematodicida</name>
    <dbReference type="NCBI Taxonomy" id="1206997"/>
    <lineage>
        <taxon>Bacteria</taxon>
        <taxon>Bacillati</taxon>
        <taxon>Actinomycetota</taxon>
        <taxon>Actinomycetes</taxon>
        <taxon>Pseudonocardiales</taxon>
        <taxon>Pseudonocardiaceae</taxon>
        <taxon>Pseudonocardia</taxon>
    </lineage>
</organism>
<evidence type="ECO:0000313" key="4">
    <source>
        <dbReference type="EMBL" id="MEQ3553389.1"/>
    </source>
</evidence>
<dbReference type="CDD" id="cd05251">
    <property type="entry name" value="NmrA_like_SDR_a"/>
    <property type="match status" value="1"/>
</dbReference>
<evidence type="ECO:0000259" key="3">
    <source>
        <dbReference type="Pfam" id="PF05368"/>
    </source>
</evidence>
<dbReference type="SUPFAM" id="SSF51735">
    <property type="entry name" value="NAD(P)-binding Rossmann-fold domains"/>
    <property type="match status" value="1"/>
</dbReference>
<comment type="caution">
    <text evidence="4">The sequence shown here is derived from an EMBL/GenBank/DDBJ whole genome shotgun (WGS) entry which is preliminary data.</text>
</comment>
<dbReference type="InterPro" id="IPR036291">
    <property type="entry name" value="NAD(P)-bd_dom_sf"/>
</dbReference>
<proteinExistence type="inferred from homology"/>
<evidence type="ECO:0000313" key="5">
    <source>
        <dbReference type="Proteomes" id="UP001494902"/>
    </source>
</evidence>
<dbReference type="PANTHER" id="PTHR42748:SF7">
    <property type="entry name" value="NMRA LIKE REDOX SENSOR 1-RELATED"/>
    <property type="match status" value="1"/>
</dbReference>
<dbReference type="Gene3D" id="3.40.50.720">
    <property type="entry name" value="NAD(P)-binding Rossmann-like Domain"/>
    <property type="match status" value="1"/>
</dbReference>
<reference evidence="4 5" key="1">
    <citation type="submission" date="2024-03" db="EMBL/GenBank/DDBJ databases">
        <title>Draft genome sequence of Pseudonocardia nematodicida JCM 31783.</title>
        <authorList>
            <person name="Butdee W."/>
            <person name="Duangmal K."/>
        </authorList>
    </citation>
    <scope>NUCLEOTIDE SEQUENCE [LARGE SCALE GENOMIC DNA]</scope>
    <source>
        <strain evidence="4 5">JCM 31783</strain>
    </source>
</reference>
<accession>A0ABV1KGB8</accession>
<dbReference type="EMBL" id="JBEDNQ010000010">
    <property type="protein sequence ID" value="MEQ3553389.1"/>
    <property type="molecule type" value="Genomic_DNA"/>
</dbReference>
<keyword evidence="2" id="KW-0521">NADP</keyword>
<dbReference type="Pfam" id="PF05368">
    <property type="entry name" value="NmrA"/>
    <property type="match status" value="1"/>
</dbReference>
<keyword evidence="5" id="KW-1185">Reference proteome</keyword>
<dbReference type="Gene3D" id="3.90.25.10">
    <property type="entry name" value="UDP-galactose 4-epimerase, domain 1"/>
    <property type="match status" value="1"/>
</dbReference>
<name>A0ABV1KGB8_9PSEU</name>
<evidence type="ECO:0000256" key="1">
    <source>
        <dbReference type="ARBA" id="ARBA00006328"/>
    </source>
</evidence>
<feature type="domain" description="NmrA-like" evidence="3">
    <location>
        <begin position="3"/>
        <end position="220"/>
    </location>
</feature>
<gene>
    <name evidence="4" type="ORF">WIS52_23205</name>
</gene>
<dbReference type="Proteomes" id="UP001494902">
    <property type="component" value="Unassembled WGS sequence"/>
</dbReference>
<dbReference type="InterPro" id="IPR008030">
    <property type="entry name" value="NmrA-like"/>
</dbReference>
<sequence>MPSTYAVVGATGQQGGATARALLDAGFKVRALVRDPGADRAAGLRSAGADVVQADLTDPASLRPAFAGLDGVFAMTTSFTPRGTDGEVEDGFRIADAAWAAGVGHLVYSSVGGAERETGVPHFESKRRVEEHIAELGVPATIVRPVFFMENLSPTTEDGEVVLRLPLPGGVSLQMIAVEDIGRVAAAVLRDPSRVPGGAVEIGGDELVCEQMAEVFGGRYEELPVDVLDSDDLRAMFTWLAEASPAYTADFASTRELDPEVRDLRAWAASR</sequence>
<dbReference type="PANTHER" id="PTHR42748">
    <property type="entry name" value="NITROGEN METABOLITE REPRESSION PROTEIN NMRA FAMILY MEMBER"/>
    <property type="match status" value="1"/>
</dbReference>
<comment type="similarity">
    <text evidence="1">Belongs to the NmrA-type oxidoreductase family.</text>
</comment>